<keyword evidence="2" id="KW-1185">Reference proteome</keyword>
<dbReference type="AlphaFoldDB" id="A0AAP2E2D3"/>
<organism evidence="1 2">
    <name type="scientific">Dawidia cretensis</name>
    <dbReference type="NCBI Taxonomy" id="2782350"/>
    <lineage>
        <taxon>Bacteria</taxon>
        <taxon>Pseudomonadati</taxon>
        <taxon>Bacteroidota</taxon>
        <taxon>Cytophagia</taxon>
        <taxon>Cytophagales</taxon>
        <taxon>Chryseotaleaceae</taxon>
        <taxon>Dawidia</taxon>
    </lineage>
</organism>
<evidence type="ECO:0000313" key="2">
    <source>
        <dbReference type="Proteomes" id="UP001319080"/>
    </source>
</evidence>
<comment type="caution">
    <text evidence="1">The sequence shown here is derived from an EMBL/GenBank/DDBJ whole genome shotgun (WGS) entry which is preliminary data.</text>
</comment>
<reference evidence="1 2" key="1">
    <citation type="submission" date="2021-05" db="EMBL/GenBank/DDBJ databases">
        <title>A Polyphasic approach of four new species of the genus Ohtaekwangia: Ohtaekwangia histidinii sp. nov., Ohtaekwangia cretensis sp. nov., Ohtaekwangia indiensis sp. nov., Ohtaekwangia reichenbachii sp. nov. from diverse environment.</title>
        <authorList>
            <person name="Octaviana S."/>
        </authorList>
    </citation>
    <scope>NUCLEOTIDE SEQUENCE [LARGE SCALE GENOMIC DNA]</scope>
    <source>
        <strain evidence="1 2">PWU5</strain>
    </source>
</reference>
<protein>
    <submittedName>
        <fullName evidence="1">Uncharacterized protein</fullName>
    </submittedName>
</protein>
<evidence type="ECO:0000313" key="1">
    <source>
        <dbReference type="EMBL" id="MBT1710317.1"/>
    </source>
</evidence>
<accession>A0AAP2E2D3</accession>
<dbReference type="EMBL" id="JAHESE010000021">
    <property type="protein sequence ID" value="MBT1710317.1"/>
    <property type="molecule type" value="Genomic_DNA"/>
</dbReference>
<sequence>MFFRRYQIWVINTPSEALLYTWEKWKTLLPFVDAIVNLSVKPAFIRTAQSYETENRLLGFGRMKWSEENNHKWTTKHRKNAVPGKKLTFFNTEIWAPDWTTFNGSTPSPDVYIRLYQYENIDFLREGLIIALRRSIEKDNRLVINSALKDLQRNIPGSSISTTTRTWTPWFRFLNNIEDMGPWELTKIVTKYPISLP</sequence>
<name>A0AAP2E2D3_9BACT</name>
<proteinExistence type="predicted"/>
<gene>
    <name evidence="1" type="ORF">KK062_18870</name>
</gene>
<dbReference type="Proteomes" id="UP001319080">
    <property type="component" value="Unassembled WGS sequence"/>
</dbReference>